<evidence type="ECO:0000256" key="1">
    <source>
        <dbReference type="SAM" id="Phobius"/>
    </source>
</evidence>
<sequence length="122" mass="13632">MSIATAPCHLPFDLIEICFSSSFKLVFKVVSSSTSPYPEVAYLGGLIKLCLHRCLLGLEALFSILFGLFSIGGCVSRWFDQALSPSFMLLFHLVSLLWANVSGDICLFRRTYGCVLMYKFLM</sequence>
<organism evidence="2 3">
    <name type="scientific">Brassica cretica</name>
    <name type="common">Mustard</name>
    <dbReference type="NCBI Taxonomy" id="69181"/>
    <lineage>
        <taxon>Eukaryota</taxon>
        <taxon>Viridiplantae</taxon>
        <taxon>Streptophyta</taxon>
        <taxon>Embryophyta</taxon>
        <taxon>Tracheophyta</taxon>
        <taxon>Spermatophyta</taxon>
        <taxon>Magnoliopsida</taxon>
        <taxon>eudicotyledons</taxon>
        <taxon>Gunneridae</taxon>
        <taxon>Pentapetalae</taxon>
        <taxon>rosids</taxon>
        <taxon>malvids</taxon>
        <taxon>Brassicales</taxon>
        <taxon>Brassicaceae</taxon>
        <taxon>Brassiceae</taxon>
        <taxon>Brassica</taxon>
    </lineage>
</organism>
<feature type="transmembrane region" description="Helical" evidence="1">
    <location>
        <begin position="85"/>
        <end position="108"/>
    </location>
</feature>
<reference evidence="2 3" key="1">
    <citation type="journal article" date="2020" name="BMC Genomics">
        <title>Intraspecific diversification of the crop wild relative Brassica cretica Lam. using demographic model selection.</title>
        <authorList>
            <person name="Kioukis A."/>
            <person name="Michalopoulou V.A."/>
            <person name="Briers L."/>
            <person name="Pirintsos S."/>
            <person name="Studholme D.J."/>
            <person name="Pavlidis P."/>
            <person name="Sarris P.F."/>
        </authorList>
    </citation>
    <scope>NUCLEOTIDE SEQUENCE [LARGE SCALE GENOMIC DNA]</scope>
    <source>
        <strain evidence="3">cv. PFS-1207/04</strain>
    </source>
</reference>
<evidence type="ECO:0000313" key="2">
    <source>
        <dbReference type="EMBL" id="KAF3579658.1"/>
    </source>
</evidence>
<keyword evidence="1" id="KW-0812">Transmembrane</keyword>
<keyword evidence="3" id="KW-1185">Reference proteome</keyword>
<accession>A0ABQ7DQN1</accession>
<comment type="caution">
    <text evidence="2">The sequence shown here is derived from an EMBL/GenBank/DDBJ whole genome shotgun (WGS) entry which is preliminary data.</text>
</comment>
<proteinExistence type="predicted"/>
<dbReference type="EMBL" id="QGKV02000649">
    <property type="protein sequence ID" value="KAF3579658.1"/>
    <property type="molecule type" value="Genomic_DNA"/>
</dbReference>
<protein>
    <submittedName>
        <fullName evidence="2">Uncharacterized protein</fullName>
    </submittedName>
</protein>
<dbReference type="Proteomes" id="UP000266723">
    <property type="component" value="Unassembled WGS sequence"/>
</dbReference>
<gene>
    <name evidence="2" type="ORF">DY000_02035790</name>
</gene>
<keyword evidence="1" id="KW-0472">Membrane</keyword>
<keyword evidence="1" id="KW-1133">Transmembrane helix</keyword>
<evidence type="ECO:0000313" key="3">
    <source>
        <dbReference type="Proteomes" id="UP000266723"/>
    </source>
</evidence>
<feature type="transmembrane region" description="Helical" evidence="1">
    <location>
        <begin position="55"/>
        <end position="79"/>
    </location>
</feature>
<name>A0ABQ7DQN1_BRACR</name>